<dbReference type="Proteomes" id="UP000516052">
    <property type="component" value="Chromosome"/>
</dbReference>
<evidence type="ECO:0000313" key="2">
    <source>
        <dbReference type="EMBL" id="QNP72590.1"/>
    </source>
</evidence>
<dbReference type="RefSeq" id="WP_187749542.1">
    <property type="nucleotide sequence ID" value="NZ_CP060828.1"/>
</dbReference>
<name>A0A7H0IIH4_9ACTN</name>
<proteinExistence type="predicted"/>
<keyword evidence="3" id="KW-1185">Reference proteome</keyword>
<dbReference type="KEGG" id="sroi:IAG44_26295"/>
<feature type="transmembrane region" description="Helical" evidence="1">
    <location>
        <begin position="30"/>
        <end position="46"/>
    </location>
</feature>
<keyword evidence="1" id="KW-0472">Membrane</keyword>
<sequence length="89" mass="9979">MSGASGCFQVYVQLLGQVSSVEQFLVDPAVIAVVGAGLEAVVRILWSASGRWSRRRIVARTFRFRRAGTVVEYRYRSVREDSVEVEGER</sequence>
<evidence type="ECO:0000256" key="1">
    <source>
        <dbReference type="SAM" id="Phobius"/>
    </source>
</evidence>
<organism evidence="2 3">
    <name type="scientific">Streptomyces roseirectus</name>
    <dbReference type="NCBI Taxonomy" id="2768066"/>
    <lineage>
        <taxon>Bacteria</taxon>
        <taxon>Bacillati</taxon>
        <taxon>Actinomycetota</taxon>
        <taxon>Actinomycetes</taxon>
        <taxon>Kitasatosporales</taxon>
        <taxon>Streptomycetaceae</taxon>
        <taxon>Streptomyces</taxon>
    </lineage>
</organism>
<keyword evidence="1" id="KW-0812">Transmembrane</keyword>
<keyword evidence="1" id="KW-1133">Transmembrane helix</keyword>
<reference evidence="2 3" key="1">
    <citation type="submission" date="2020-08" db="EMBL/GenBank/DDBJ databases">
        <title>A novel species.</title>
        <authorList>
            <person name="Gao J."/>
        </authorList>
    </citation>
    <scope>NUCLEOTIDE SEQUENCE [LARGE SCALE GENOMIC DNA]</scope>
    <source>
        <strain evidence="2 3">CRXT-G-22</strain>
    </source>
</reference>
<protein>
    <submittedName>
        <fullName evidence="2">Uncharacterized protein</fullName>
    </submittedName>
</protein>
<evidence type="ECO:0000313" key="3">
    <source>
        <dbReference type="Proteomes" id="UP000516052"/>
    </source>
</evidence>
<gene>
    <name evidence="2" type="ORF">IAG44_26295</name>
</gene>
<dbReference type="EMBL" id="CP060828">
    <property type="protein sequence ID" value="QNP72590.1"/>
    <property type="molecule type" value="Genomic_DNA"/>
</dbReference>
<accession>A0A7H0IIH4</accession>
<dbReference type="AlphaFoldDB" id="A0A7H0IIH4"/>